<feature type="binding site" evidence="4">
    <location>
        <position position="73"/>
    </location>
    <ligand>
        <name>substrate</name>
    </ligand>
</feature>
<feature type="binding site" evidence="5">
    <location>
        <position position="93"/>
    </location>
    <ligand>
        <name>Mg(2+)</name>
        <dbReference type="ChEBI" id="CHEBI:18420"/>
        <label>2</label>
    </ligand>
</feature>
<evidence type="ECO:0000256" key="1">
    <source>
        <dbReference type="ARBA" id="ARBA00001625"/>
    </source>
</evidence>
<dbReference type="PANTHER" id="PTHR43028:SF5">
    <property type="entry name" value="3'(2'),5'-BISPHOSPHATE NUCLEOTIDASE 1"/>
    <property type="match status" value="1"/>
</dbReference>
<feature type="binding site" evidence="4">
    <location>
        <begin position="93"/>
        <end position="96"/>
    </location>
    <ligand>
        <name>substrate</name>
    </ligand>
</feature>
<feature type="binding site" evidence="4">
    <location>
        <position position="236"/>
    </location>
    <ligand>
        <name>Mg(2+)</name>
        <dbReference type="ChEBI" id="CHEBI:18420"/>
        <label>2</label>
    </ligand>
</feature>
<dbReference type="GO" id="GO:0005886">
    <property type="term" value="C:plasma membrane"/>
    <property type="evidence" value="ECO:0007669"/>
    <property type="project" value="UniProtKB-SubCell"/>
</dbReference>
<comment type="similarity">
    <text evidence="4">Belongs to the inositol monophosphatase superfamily. CysQ family.</text>
</comment>
<dbReference type="AlphaFoldDB" id="A0A520MPU9"/>
<dbReference type="GO" id="GO:0050427">
    <property type="term" value="P:3'-phosphoadenosine 5'-phosphosulfate metabolic process"/>
    <property type="evidence" value="ECO:0007669"/>
    <property type="project" value="TreeGrafter"/>
</dbReference>
<dbReference type="EMBL" id="SHBI01000001">
    <property type="protein sequence ID" value="RZO23241.1"/>
    <property type="molecule type" value="Genomic_DNA"/>
</dbReference>
<organism evidence="6 7">
    <name type="scientific">SAR86 cluster bacterium</name>
    <dbReference type="NCBI Taxonomy" id="2030880"/>
    <lineage>
        <taxon>Bacteria</taxon>
        <taxon>Pseudomonadati</taxon>
        <taxon>Pseudomonadota</taxon>
        <taxon>Gammaproteobacteria</taxon>
        <taxon>SAR86 cluster</taxon>
    </lineage>
</organism>
<feature type="binding site" evidence="4">
    <location>
        <position position="91"/>
    </location>
    <ligand>
        <name>Mg(2+)</name>
        <dbReference type="ChEBI" id="CHEBI:18420"/>
        <label>1</label>
    </ligand>
</feature>
<dbReference type="InterPro" id="IPR020583">
    <property type="entry name" value="Inositol_monoP_metal-BS"/>
</dbReference>
<name>A0A520MPU9_9GAMM</name>
<proteinExistence type="inferred from homology"/>
<keyword evidence="4" id="KW-0378">Hydrolase</keyword>
<comment type="catalytic activity">
    <reaction evidence="1 4">
        <text>adenosine 3',5'-bisphosphate + H2O = AMP + phosphate</text>
        <dbReference type="Rhea" id="RHEA:10040"/>
        <dbReference type="ChEBI" id="CHEBI:15377"/>
        <dbReference type="ChEBI" id="CHEBI:43474"/>
        <dbReference type="ChEBI" id="CHEBI:58343"/>
        <dbReference type="ChEBI" id="CHEBI:456215"/>
        <dbReference type="EC" id="3.1.3.7"/>
    </reaction>
</comment>
<keyword evidence="4" id="KW-0472">Membrane</keyword>
<feature type="binding site" evidence="5">
    <location>
        <position position="91"/>
    </location>
    <ligand>
        <name>Mg(2+)</name>
        <dbReference type="ChEBI" id="CHEBI:18420"/>
        <label>1</label>
        <note>catalytic</note>
    </ligand>
</feature>
<accession>A0A520MPU9</accession>
<dbReference type="InterPro" id="IPR006240">
    <property type="entry name" value="CysQ"/>
</dbReference>
<dbReference type="Gene3D" id="3.30.540.10">
    <property type="entry name" value="Fructose-1,6-Bisphosphatase, subunit A, domain 1"/>
    <property type="match status" value="1"/>
</dbReference>
<feature type="binding site" evidence="5">
    <location>
        <position position="94"/>
    </location>
    <ligand>
        <name>Mg(2+)</name>
        <dbReference type="ChEBI" id="CHEBI:18420"/>
        <label>1</label>
        <note>catalytic</note>
    </ligand>
</feature>
<dbReference type="PANTHER" id="PTHR43028">
    <property type="entry name" value="3'(2'),5'-BISPHOSPHATE NUCLEOTIDASE 1"/>
    <property type="match status" value="1"/>
</dbReference>
<comment type="function">
    <text evidence="4">Converts adenosine-3',5'-bisphosphate (PAP) to AMP.</text>
</comment>
<dbReference type="InterPro" id="IPR000760">
    <property type="entry name" value="Inositol_monophosphatase-like"/>
</dbReference>
<dbReference type="Proteomes" id="UP000315782">
    <property type="component" value="Unassembled WGS sequence"/>
</dbReference>
<feature type="binding site" evidence="4">
    <location>
        <position position="73"/>
    </location>
    <ligand>
        <name>Mg(2+)</name>
        <dbReference type="ChEBI" id="CHEBI:18420"/>
        <label>1</label>
    </ligand>
</feature>
<feature type="binding site" evidence="4">
    <location>
        <position position="94"/>
    </location>
    <ligand>
        <name>Mg(2+)</name>
        <dbReference type="ChEBI" id="CHEBI:18420"/>
        <label>2</label>
    </ligand>
</feature>
<dbReference type="SUPFAM" id="SSF56655">
    <property type="entry name" value="Carbohydrate phosphatase"/>
    <property type="match status" value="1"/>
</dbReference>
<feature type="binding site" evidence="4">
    <location>
        <position position="236"/>
    </location>
    <ligand>
        <name>substrate</name>
    </ligand>
</feature>
<comment type="cofactor">
    <cofactor evidence="4 5">
        <name>Mg(2+)</name>
        <dbReference type="ChEBI" id="CHEBI:18420"/>
    </cofactor>
</comment>
<feature type="binding site" evidence="4">
    <location>
        <position position="91"/>
    </location>
    <ligand>
        <name>Mg(2+)</name>
        <dbReference type="ChEBI" id="CHEBI:18420"/>
        <label>2</label>
    </ligand>
</feature>
<evidence type="ECO:0000256" key="4">
    <source>
        <dbReference type="HAMAP-Rule" id="MF_02095"/>
    </source>
</evidence>
<keyword evidence="4" id="KW-1003">Cell membrane</keyword>
<dbReference type="InterPro" id="IPR050725">
    <property type="entry name" value="CysQ/Inositol_MonoPase"/>
</dbReference>
<comment type="caution">
    <text evidence="6">The sequence shown here is derived from an EMBL/GenBank/DDBJ whole genome shotgun (WGS) entry which is preliminary data.</text>
</comment>
<protein>
    <recommendedName>
        <fullName evidence="4">3'(2'),5'-bisphosphate nucleotidase CysQ</fullName>
        <ecNumber evidence="4">3.1.3.7</ecNumber>
    </recommendedName>
    <alternativeName>
        <fullName evidence="4">3'(2'),5-bisphosphonucleoside 3'(2')-phosphohydrolase</fullName>
    </alternativeName>
    <alternativeName>
        <fullName evidence="4">3'-phosphoadenosine 5'-phosphate phosphatase</fullName>
        <shortName evidence="4">PAP phosphatase</shortName>
    </alternativeName>
</protein>
<dbReference type="HAMAP" id="MF_02095">
    <property type="entry name" value="CysQ"/>
    <property type="match status" value="1"/>
</dbReference>
<dbReference type="GO" id="GO:0000287">
    <property type="term" value="F:magnesium ion binding"/>
    <property type="evidence" value="ECO:0007669"/>
    <property type="project" value="UniProtKB-UniRule"/>
</dbReference>
<keyword evidence="4" id="KW-0997">Cell inner membrane</keyword>
<evidence type="ECO:0000313" key="6">
    <source>
        <dbReference type="EMBL" id="RZO23241.1"/>
    </source>
</evidence>
<reference evidence="6 7" key="1">
    <citation type="submission" date="2019-02" db="EMBL/GenBank/DDBJ databases">
        <title>Prokaryotic population dynamics and viral predation in marine succession experiment using metagenomics: the confinement effect.</title>
        <authorList>
            <person name="Haro-Moreno J.M."/>
            <person name="Rodriguez-Valera F."/>
            <person name="Lopez-Perez M."/>
        </authorList>
    </citation>
    <scope>NUCLEOTIDE SEQUENCE [LARGE SCALE GENOMIC DNA]</scope>
    <source>
        <strain evidence="6">MED-G163</strain>
    </source>
</reference>
<comment type="subcellular location">
    <subcellularLocation>
        <location evidence="4">Cell inner membrane</location>
        <topology evidence="4">Peripheral membrane protein</topology>
        <orientation evidence="4">Cytoplasmic side</orientation>
    </subcellularLocation>
</comment>
<keyword evidence="2 4" id="KW-0479">Metal-binding</keyword>
<keyword evidence="3 4" id="KW-0460">Magnesium</keyword>
<evidence type="ECO:0000256" key="2">
    <source>
        <dbReference type="ARBA" id="ARBA00022723"/>
    </source>
</evidence>
<dbReference type="Pfam" id="PF00459">
    <property type="entry name" value="Inositol_P"/>
    <property type="match status" value="1"/>
</dbReference>
<feature type="binding site" evidence="4">
    <location>
        <position position="93"/>
    </location>
    <ligand>
        <name>Mg(2+)</name>
        <dbReference type="ChEBI" id="CHEBI:18420"/>
        <label>1</label>
    </ligand>
</feature>
<evidence type="ECO:0000256" key="5">
    <source>
        <dbReference type="PIRSR" id="PIRSR600760-2"/>
    </source>
</evidence>
<evidence type="ECO:0000256" key="3">
    <source>
        <dbReference type="ARBA" id="ARBA00022842"/>
    </source>
</evidence>
<dbReference type="PROSITE" id="PS00629">
    <property type="entry name" value="IMP_1"/>
    <property type="match status" value="1"/>
</dbReference>
<evidence type="ECO:0000313" key="7">
    <source>
        <dbReference type="Proteomes" id="UP000315782"/>
    </source>
</evidence>
<dbReference type="CDD" id="cd01638">
    <property type="entry name" value="CysQ"/>
    <property type="match status" value="1"/>
</dbReference>
<feature type="binding site" evidence="5">
    <location>
        <position position="73"/>
    </location>
    <ligand>
        <name>Mg(2+)</name>
        <dbReference type="ChEBI" id="CHEBI:18420"/>
        <label>1</label>
        <note>catalytic</note>
    </ligand>
</feature>
<dbReference type="GO" id="GO:0000103">
    <property type="term" value="P:sulfate assimilation"/>
    <property type="evidence" value="ECO:0007669"/>
    <property type="project" value="TreeGrafter"/>
</dbReference>
<dbReference type="GO" id="GO:0008441">
    <property type="term" value="F:3'(2'),5'-bisphosphate nucleotidase activity"/>
    <property type="evidence" value="ECO:0007669"/>
    <property type="project" value="UniProtKB-UniRule"/>
</dbReference>
<dbReference type="Gene3D" id="3.40.190.80">
    <property type="match status" value="1"/>
</dbReference>
<dbReference type="EC" id="3.1.3.7" evidence="4"/>
<gene>
    <name evidence="4" type="primary">cysQ</name>
    <name evidence="6" type="ORF">EVA96_00285</name>
</gene>
<feature type="binding site" evidence="5">
    <location>
        <position position="236"/>
    </location>
    <ligand>
        <name>Mg(2+)</name>
        <dbReference type="ChEBI" id="CHEBI:18420"/>
        <label>1</label>
        <note>catalytic</note>
    </ligand>
</feature>
<sequence>MNISHNFLKTILNPLRETVSEASEAIMNIYDKDSFETEIKSDGSPVTEADNKANEIIIRALHNITPDIPAVTEETFNHDEDLPQGAYWLVDPLDGTKEFINKSKEFTVNIALIENSIPIFGIVSAPATGEIWSGSFFERPSKFFRSVNYFNQFWKYKHVPGGLGGGNTPDPIRIVMSKSHQNEIDKEFLHFLEGSFIDGFPISYKVVEKGSSLKLCAMADNEADIYPRFGPTSEWDIAAGHAYLISKGGRVCQMSSGKHLVYSKVNNILNPAFVGFRNTYLKDTYLPLIRDFYKKLV</sequence>